<name>A0AAD6YFZ7_9AGAR</name>
<dbReference type="PANTHER" id="PTHR47549">
    <property type="entry name" value="GOLGI APPARATUS MEMBRANE PROTEIN TVP38-RELATED"/>
    <property type="match status" value="1"/>
</dbReference>
<feature type="domain" description="VTT" evidence="12">
    <location>
        <begin position="149"/>
        <end position="262"/>
    </location>
</feature>
<feature type="region of interest" description="Disordered" evidence="10">
    <location>
        <begin position="1"/>
        <end position="50"/>
    </location>
</feature>
<evidence type="ECO:0000256" key="2">
    <source>
        <dbReference type="ARBA" id="ARBA00004653"/>
    </source>
</evidence>
<comment type="subcellular location">
    <subcellularLocation>
        <location evidence="2">Golgi apparatus membrane</location>
        <topology evidence="2">Multi-pass membrane protein</topology>
    </subcellularLocation>
</comment>
<sequence>MSAPAPRSLAMPQPQPALAAPAPAYGYPPNDSAPSSSSPQTHQLGESEYKPPEFANGSIARSITRTPSPTQSELDLLSGVRRKRSWQEMIRQVLVLAIIVVVIALIEVYHDKIINALKPVTRWLHGLKGGWLIPIVAMIALSFPPLFGHEVIAMLCGLVWGLGPGFGIVVAGTLLGEIITFFFFRFFCGARGAKLELSNMNYGTLAHIVRKGGIVIAIITRYSALPAHFTTAVFATCGMPFWVFLIAAVVSLPKQFAIVYIGFALGTSGDTQSNKIQKIVLGITVVITVAAMVYIRRLMFTARADVVYARRKARQAKLEGSSPV</sequence>
<gene>
    <name evidence="13" type="ORF">GGX14DRAFT_454929</name>
</gene>
<reference evidence="13" key="1">
    <citation type="submission" date="2023-03" db="EMBL/GenBank/DDBJ databases">
        <title>Massive genome expansion in bonnet fungi (Mycena s.s.) driven by repeated elements and novel gene families across ecological guilds.</title>
        <authorList>
            <consortium name="Lawrence Berkeley National Laboratory"/>
            <person name="Harder C.B."/>
            <person name="Miyauchi S."/>
            <person name="Viragh M."/>
            <person name="Kuo A."/>
            <person name="Thoen E."/>
            <person name="Andreopoulos B."/>
            <person name="Lu D."/>
            <person name="Skrede I."/>
            <person name="Drula E."/>
            <person name="Henrissat B."/>
            <person name="Morin E."/>
            <person name="Kohler A."/>
            <person name="Barry K."/>
            <person name="LaButti K."/>
            <person name="Morin E."/>
            <person name="Salamov A."/>
            <person name="Lipzen A."/>
            <person name="Mereny Z."/>
            <person name="Hegedus B."/>
            <person name="Baldrian P."/>
            <person name="Stursova M."/>
            <person name="Weitz H."/>
            <person name="Taylor A."/>
            <person name="Grigoriev I.V."/>
            <person name="Nagy L.G."/>
            <person name="Martin F."/>
            <person name="Kauserud H."/>
        </authorList>
    </citation>
    <scope>NUCLEOTIDE SEQUENCE</scope>
    <source>
        <strain evidence="13">9144</strain>
    </source>
</reference>
<dbReference type="EMBL" id="JARJCW010000035">
    <property type="protein sequence ID" value="KAJ7207941.1"/>
    <property type="molecule type" value="Genomic_DNA"/>
</dbReference>
<dbReference type="GO" id="GO:0000139">
    <property type="term" value="C:Golgi membrane"/>
    <property type="evidence" value="ECO:0007669"/>
    <property type="project" value="UniProtKB-SubCell"/>
</dbReference>
<keyword evidence="9 11" id="KW-0472">Membrane</keyword>
<comment type="caution">
    <text evidence="13">The sequence shown here is derived from an EMBL/GenBank/DDBJ whole genome shotgun (WGS) entry which is preliminary data.</text>
</comment>
<comment type="function">
    <text evidence="1">Golgi membrane protein involved in vesicular trafficking and spindle migration.</text>
</comment>
<feature type="transmembrane region" description="Helical" evidence="11">
    <location>
        <begin position="166"/>
        <end position="187"/>
    </location>
</feature>
<organism evidence="13 14">
    <name type="scientific">Mycena pura</name>
    <dbReference type="NCBI Taxonomy" id="153505"/>
    <lineage>
        <taxon>Eukaryota</taxon>
        <taxon>Fungi</taxon>
        <taxon>Dikarya</taxon>
        <taxon>Basidiomycota</taxon>
        <taxon>Agaricomycotina</taxon>
        <taxon>Agaricomycetes</taxon>
        <taxon>Agaricomycetidae</taxon>
        <taxon>Agaricales</taxon>
        <taxon>Marasmiineae</taxon>
        <taxon>Mycenaceae</taxon>
        <taxon>Mycena</taxon>
    </lineage>
</organism>
<feature type="compositionally biased region" description="Low complexity" evidence="10">
    <location>
        <begin position="9"/>
        <end position="39"/>
    </location>
</feature>
<protein>
    <recommendedName>
        <fullName evidence="4">Golgi apparatus membrane protein TVP38</fullName>
    </recommendedName>
    <alternativeName>
        <fullName evidence="5">Golgi apparatus membrane protein tvp38</fullName>
    </alternativeName>
</protein>
<evidence type="ECO:0000256" key="9">
    <source>
        <dbReference type="ARBA" id="ARBA00023136"/>
    </source>
</evidence>
<evidence type="ECO:0000256" key="3">
    <source>
        <dbReference type="ARBA" id="ARBA00008640"/>
    </source>
</evidence>
<keyword evidence="6 11" id="KW-0812">Transmembrane</keyword>
<evidence type="ECO:0000256" key="6">
    <source>
        <dbReference type="ARBA" id="ARBA00022692"/>
    </source>
</evidence>
<dbReference type="InterPro" id="IPR032816">
    <property type="entry name" value="VTT_dom"/>
</dbReference>
<evidence type="ECO:0000256" key="5">
    <source>
        <dbReference type="ARBA" id="ARBA00020673"/>
    </source>
</evidence>
<dbReference type="AlphaFoldDB" id="A0AAD6YFZ7"/>
<evidence type="ECO:0000256" key="11">
    <source>
        <dbReference type="SAM" id="Phobius"/>
    </source>
</evidence>
<feature type="transmembrane region" description="Helical" evidence="11">
    <location>
        <begin position="279"/>
        <end position="295"/>
    </location>
</feature>
<comment type="similarity">
    <text evidence="3">Belongs to the TVP38/TMEM64 family.</text>
</comment>
<feature type="transmembrane region" description="Helical" evidence="11">
    <location>
        <begin position="131"/>
        <end position="160"/>
    </location>
</feature>
<accession>A0AAD6YFZ7</accession>
<evidence type="ECO:0000256" key="4">
    <source>
        <dbReference type="ARBA" id="ARBA00013533"/>
    </source>
</evidence>
<dbReference type="InterPro" id="IPR051076">
    <property type="entry name" value="Golgi_membrane_TVP38/TMEM64"/>
</dbReference>
<proteinExistence type="inferred from homology"/>
<dbReference type="Pfam" id="PF09335">
    <property type="entry name" value="VTT_dom"/>
    <property type="match status" value="1"/>
</dbReference>
<evidence type="ECO:0000313" key="13">
    <source>
        <dbReference type="EMBL" id="KAJ7207941.1"/>
    </source>
</evidence>
<feature type="transmembrane region" description="Helical" evidence="11">
    <location>
        <begin position="241"/>
        <end position="267"/>
    </location>
</feature>
<keyword evidence="8" id="KW-0333">Golgi apparatus</keyword>
<evidence type="ECO:0000256" key="10">
    <source>
        <dbReference type="SAM" id="MobiDB-lite"/>
    </source>
</evidence>
<feature type="transmembrane region" description="Helical" evidence="11">
    <location>
        <begin position="89"/>
        <end position="110"/>
    </location>
</feature>
<keyword evidence="7 11" id="KW-1133">Transmembrane helix</keyword>
<evidence type="ECO:0000256" key="8">
    <source>
        <dbReference type="ARBA" id="ARBA00023034"/>
    </source>
</evidence>
<feature type="transmembrane region" description="Helical" evidence="11">
    <location>
        <begin position="208"/>
        <end position="229"/>
    </location>
</feature>
<dbReference type="PANTHER" id="PTHR47549:SF2">
    <property type="entry name" value="GOLGI APPARATUS MEMBRANE PROTEIN TVP38"/>
    <property type="match status" value="1"/>
</dbReference>
<keyword evidence="14" id="KW-1185">Reference proteome</keyword>
<evidence type="ECO:0000313" key="14">
    <source>
        <dbReference type="Proteomes" id="UP001219525"/>
    </source>
</evidence>
<evidence type="ECO:0000256" key="7">
    <source>
        <dbReference type="ARBA" id="ARBA00022989"/>
    </source>
</evidence>
<dbReference type="Proteomes" id="UP001219525">
    <property type="component" value="Unassembled WGS sequence"/>
</dbReference>
<evidence type="ECO:0000256" key="1">
    <source>
        <dbReference type="ARBA" id="ARBA00002978"/>
    </source>
</evidence>
<evidence type="ECO:0000259" key="12">
    <source>
        <dbReference type="Pfam" id="PF09335"/>
    </source>
</evidence>